<dbReference type="RefSeq" id="WP_006503182.1">
    <property type="nucleotide sequence ID" value="NZ_BAGZ01000009.1"/>
</dbReference>
<evidence type="ECO:0000313" key="2">
    <source>
        <dbReference type="EMBL" id="GAB78427.1"/>
    </source>
</evidence>
<feature type="compositionally biased region" description="Basic and acidic residues" evidence="1">
    <location>
        <begin position="283"/>
        <end position="294"/>
    </location>
</feature>
<feature type="compositionally biased region" description="Basic and acidic residues" evidence="1">
    <location>
        <begin position="196"/>
        <end position="205"/>
    </location>
</feature>
<reference evidence="2 3" key="1">
    <citation type="submission" date="2012-08" db="EMBL/GenBank/DDBJ databases">
        <title>Whole genome shotgun sequence of Austwickia chelonae NBRC 105200.</title>
        <authorList>
            <person name="Yoshida I."/>
            <person name="Hosoyama A."/>
            <person name="Tsuchikane K."/>
            <person name="Katsumata H."/>
            <person name="Ando Y."/>
            <person name="Ohji S."/>
            <person name="Hamada M."/>
            <person name="Tamura T."/>
            <person name="Yamazoe A."/>
            <person name="Yamazaki S."/>
            <person name="Fujita N."/>
        </authorList>
    </citation>
    <scope>NUCLEOTIDE SEQUENCE [LARGE SCALE GENOMIC DNA]</scope>
    <source>
        <strain evidence="2 3">NBRC 105200</strain>
    </source>
</reference>
<protein>
    <submittedName>
        <fullName evidence="2">Uncharacterized protein</fullName>
    </submittedName>
</protein>
<feature type="region of interest" description="Disordered" evidence="1">
    <location>
        <begin position="454"/>
        <end position="486"/>
    </location>
</feature>
<gene>
    <name evidence="2" type="ORF">AUCHE_09_00330</name>
</gene>
<proteinExistence type="predicted"/>
<feature type="compositionally biased region" description="Basic and acidic residues" evidence="1">
    <location>
        <begin position="1"/>
        <end position="17"/>
    </location>
</feature>
<dbReference type="Proteomes" id="UP000008495">
    <property type="component" value="Unassembled WGS sequence"/>
</dbReference>
<evidence type="ECO:0000313" key="3">
    <source>
        <dbReference type="Proteomes" id="UP000008495"/>
    </source>
</evidence>
<feature type="compositionally biased region" description="Pro residues" evidence="1">
    <location>
        <begin position="33"/>
        <end position="54"/>
    </location>
</feature>
<organism evidence="2 3">
    <name type="scientific">Austwickia chelonae NBRC 105200</name>
    <dbReference type="NCBI Taxonomy" id="1184607"/>
    <lineage>
        <taxon>Bacteria</taxon>
        <taxon>Bacillati</taxon>
        <taxon>Actinomycetota</taxon>
        <taxon>Actinomycetes</taxon>
        <taxon>Micrococcales</taxon>
        <taxon>Dermatophilaceae</taxon>
        <taxon>Austwickia</taxon>
    </lineage>
</organism>
<feature type="region of interest" description="Disordered" evidence="1">
    <location>
        <begin position="106"/>
        <end position="416"/>
    </location>
</feature>
<dbReference type="OrthoDB" id="9977041at2"/>
<feature type="compositionally biased region" description="Basic residues" evidence="1">
    <location>
        <begin position="391"/>
        <end position="400"/>
    </location>
</feature>
<feature type="compositionally biased region" description="Low complexity" evidence="1">
    <location>
        <begin position="454"/>
        <end position="480"/>
    </location>
</feature>
<name>K6W9A6_9MICO</name>
<comment type="caution">
    <text evidence="2">The sequence shown here is derived from an EMBL/GenBank/DDBJ whole genome shotgun (WGS) entry which is preliminary data.</text>
</comment>
<feature type="compositionally biased region" description="Low complexity" evidence="1">
    <location>
        <begin position="299"/>
        <end position="341"/>
    </location>
</feature>
<feature type="compositionally biased region" description="Low complexity" evidence="1">
    <location>
        <begin position="232"/>
        <end position="254"/>
    </location>
</feature>
<dbReference type="EMBL" id="BAGZ01000009">
    <property type="protein sequence ID" value="GAB78427.1"/>
    <property type="molecule type" value="Genomic_DNA"/>
</dbReference>
<keyword evidence="3" id="KW-1185">Reference proteome</keyword>
<feature type="region of interest" description="Disordered" evidence="1">
    <location>
        <begin position="1"/>
        <end position="59"/>
    </location>
</feature>
<dbReference type="STRING" id="100225.SAMN05421595_2694"/>
<feature type="compositionally biased region" description="Low complexity" evidence="1">
    <location>
        <begin position="146"/>
        <end position="164"/>
    </location>
</feature>
<evidence type="ECO:0000256" key="1">
    <source>
        <dbReference type="SAM" id="MobiDB-lite"/>
    </source>
</evidence>
<sequence>MSPRDDEPDRYAGETRAERRRRLQSEAAWSTPSWPPTPDLHPGPAPGEPGPYDPLPYGVHAYPDIEDAVIEEYVEDPMGPAYGAAPAAGSYRDPWESVDTFVEEPELPVASPAPYPEEALTRPEEVPEPSAPAGRHVAHRAYGGRPAALPPAAEAAVPVEKAGPSAATDPGPEPPAPVASEDVDRSATPVDDAGEEPGRAAREKAPSTQDSPGEGTPESRPSTDADGTAPIAGLAEAPDPASAAAALQMLAAKAAAERLSGPRAAITDGTAEPAGERSPVWSERARRASERMAADKLAATRMAAVRAAAAQRAAQAETLRQATPTSPSAPTADPAAATPDPVAERTDTGGDNPSPSAPDAPEQGGPAGTGSPDSPRPEAADSPDTPTAQKKWGRSKKTPKPPKPPKTPKPKKPKKITPTWAKIAFGGATVLVLAFGGTLAARNLGALSSLGGLSPTPSATSLPTTATDSPTTSPTATTNPTGGGSIPASMACDPGAWAGKLADEAAAKEFTASAVAEAYCLTAGTVRDIGFTSLAARRQAGQPYTATEFDAAAAYMSPDLRTQWQKDVAALVRSQDPAGEAGRRISALTRLAWDNQTLKFDPKAKDRATDFAVGRPVTWTAKGTDGVSRLGLGFETGIVTHMVDGSGRSQQQILKRTYRIALIKAQGPRPWLIDAYQVTEQTAALSTQTVTPTATRSGQTSRR</sequence>
<dbReference type="AlphaFoldDB" id="K6W9A6"/>
<feature type="compositionally biased region" description="Basic residues" evidence="1">
    <location>
        <begin position="406"/>
        <end position="415"/>
    </location>
</feature>
<accession>K6W9A6</accession>